<dbReference type="AlphaFoldDB" id="A0AAE0XRS4"/>
<proteinExistence type="predicted"/>
<keyword evidence="2" id="KW-1185">Reference proteome</keyword>
<gene>
    <name evidence="1" type="ORF">RRG08_056479</name>
</gene>
<reference evidence="1" key="1">
    <citation type="journal article" date="2023" name="G3 (Bethesda)">
        <title>A reference genome for the long-term kleptoplast-retaining sea slug Elysia crispata morphotype clarki.</title>
        <authorList>
            <person name="Eastman K.E."/>
            <person name="Pendleton A.L."/>
            <person name="Shaikh M.A."/>
            <person name="Suttiyut T."/>
            <person name="Ogas R."/>
            <person name="Tomko P."/>
            <person name="Gavelis G."/>
            <person name="Widhalm J.R."/>
            <person name="Wisecaver J.H."/>
        </authorList>
    </citation>
    <scope>NUCLEOTIDE SEQUENCE</scope>
    <source>
        <strain evidence="1">ECLA1</strain>
    </source>
</reference>
<name>A0AAE0XRS4_9GAST</name>
<dbReference type="Proteomes" id="UP001283361">
    <property type="component" value="Unassembled WGS sequence"/>
</dbReference>
<dbReference type="EMBL" id="JAWDGP010007748">
    <property type="protein sequence ID" value="KAK3706262.1"/>
    <property type="molecule type" value="Genomic_DNA"/>
</dbReference>
<evidence type="ECO:0000313" key="2">
    <source>
        <dbReference type="Proteomes" id="UP001283361"/>
    </source>
</evidence>
<evidence type="ECO:0000313" key="1">
    <source>
        <dbReference type="EMBL" id="KAK3706262.1"/>
    </source>
</evidence>
<protein>
    <submittedName>
        <fullName evidence="1">Uncharacterized protein</fullName>
    </submittedName>
</protein>
<comment type="caution">
    <text evidence="1">The sequence shown here is derived from an EMBL/GenBank/DDBJ whole genome shotgun (WGS) entry which is preliminary data.</text>
</comment>
<sequence>MDYGISSVLHARWTVASRVICMLDELRSFTQDVPQVLDTRGKREKNKELIGIRRNILDRSLDRSLIDVQVSERTAAGKQIVTDCDINQSG</sequence>
<organism evidence="1 2">
    <name type="scientific">Elysia crispata</name>
    <name type="common">lettuce slug</name>
    <dbReference type="NCBI Taxonomy" id="231223"/>
    <lineage>
        <taxon>Eukaryota</taxon>
        <taxon>Metazoa</taxon>
        <taxon>Spiralia</taxon>
        <taxon>Lophotrochozoa</taxon>
        <taxon>Mollusca</taxon>
        <taxon>Gastropoda</taxon>
        <taxon>Heterobranchia</taxon>
        <taxon>Euthyneura</taxon>
        <taxon>Panpulmonata</taxon>
        <taxon>Sacoglossa</taxon>
        <taxon>Placobranchoidea</taxon>
        <taxon>Plakobranchidae</taxon>
        <taxon>Elysia</taxon>
    </lineage>
</organism>
<accession>A0AAE0XRS4</accession>